<keyword evidence="6 8" id="KW-1133">Transmembrane helix</keyword>
<reference evidence="10" key="1">
    <citation type="submission" date="2015-06" db="EMBL/GenBank/DDBJ databases">
        <authorList>
            <person name="Urmite Genomes Urmite Genomes"/>
        </authorList>
    </citation>
    <scope>NUCLEOTIDE SEQUENCE [LARGE SCALE GENOMIC DNA]</scope>
    <source>
        <strain evidence="10">CSUR P1867</strain>
    </source>
</reference>
<feature type="domain" description="ABC transmembrane type-1" evidence="9">
    <location>
        <begin position="45"/>
        <end position="245"/>
    </location>
</feature>
<keyword evidence="2 8" id="KW-0813">Transport</keyword>
<evidence type="ECO:0000256" key="4">
    <source>
        <dbReference type="ARBA" id="ARBA00022519"/>
    </source>
</evidence>
<reference evidence="11 13" key="3">
    <citation type="submission" date="2020-12" db="EMBL/GenBank/DDBJ databases">
        <title>Enhanced detection system for hospital associated transmission using whole genome sequencing surveillance.</title>
        <authorList>
            <person name="Harrison L.H."/>
            <person name="Van Tyne D."/>
            <person name="Marsh J.W."/>
            <person name="Griffith M.P."/>
            <person name="Snyder D.J."/>
            <person name="Cooper V.S."/>
            <person name="Mustapha M."/>
        </authorList>
    </citation>
    <scope>NUCLEOTIDE SEQUENCE [LARGE SCALE GENOMIC DNA]</scope>
    <source>
        <strain evidence="11 13">PR00195</strain>
    </source>
</reference>
<evidence type="ECO:0000313" key="12">
    <source>
        <dbReference type="Proteomes" id="UP000183920"/>
    </source>
</evidence>
<dbReference type="EMBL" id="CVRY01000004">
    <property type="protein sequence ID" value="CRL63033.1"/>
    <property type="molecule type" value="Genomic_DNA"/>
</dbReference>
<evidence type="ECO:0000256" key="8">
    <source>
        <dbReference type="RuleBase" id="RU363032"/>
    </source>
</evidence>
<evidence type="ECO:0000256" key="2">
    <source>
        <dbReference type="ARBA" id="ARBA00022448"/>
    </source>
</evidence>
<sequence length="258" mass="27900">MFRWALIPLFLLLFLILGSLIALICQLSYVELRQVIIDPEFHFAIGMSLSTALTSLCLAIILGVPAAWAMARIPFKGHRFIDALLDLPLVTPPLVIGIGLLLLLGNQGPLTGIFPELSRSLFSPLGIIIAQTYVASAIIMRNSLSAFKSVDPAYIQTAQNLGLTPTKTFFLIEIPLCWSALMSGSIIAFSRALGEFGATLMLAGATRLKTETLPMAIYLNIASGDFTLAIGCALVLIAIAITLLFALHRLQRERKASC</sequence>
<evidence type="ECO:0000256" key="7">
    <source>
        <dbReference type="ARBA" id="ARBA00023136"/>
    </source>
</evidence>
<reference evidence="12" key="2">
    <citation type="submission" date="2015-06" db="EMBL/GenBank/DDBJ databases">
        <authorList>
            <person name="Urmite Genomes"/>
        </authorList>
    </citation>
    <scope>NUCLEOTIDE SEQUENCE [LARGE SCALE GENOMIC DNA]</scope>
    <source>
        <strain evidence="12">CSUR P1867</strain>
    </source>
</reference>
<dbReference type="Pfam" id="PF00528">
    <property type="entry name" value="BPD_transp_1"/>
    <property type="match status" value="1"/>
</dbReference>
<dbReference type="GeneID" id="76523179"/>
<evidence type="ECO:0000313" key="11">
    <source>
        <dbReference type="EMBL" id="MBJ2116754.1"/>
    </source>
</evidence>
<feature type="transmembrane region" description="Helical" evidence="8">
    <location>
        <begin position="226"/>
        <end position="247"/>
    </location>
</feature>
<keyword evidence="5 8" id="KW-0812">Transmembrane</keyword>
<dbReference type="InterPro" id="IPR000515">
    <property type="entry name" value="MetI-like"/>
</dbReference>
<protein>
    <submittedName>
        <fullName evidence="11">ABC transporter permease subunit</fullName>
    </submittedName>
    <submittedName>
        <fullName evidence="10">Sulfate transport system permease protein CysW</fullName>
    </submittedName>
</protein>
<dbReference type="InterPro" id="IPR006469">
    <property type="entry name" value="NifC_ABC_porter"/>
</dbReference>
<comment type="similarity">
    <text evidence="8">Belongs to the binding-protein-dependent transport system permease family.</text>
</comment>
<dbReference type="GO" id="GO:0022857">
    <property type="term" value="F:transmembrane transporter activity"/>
    <property type="evidence" value="ECO:0007669"/>
    <property type="project" value="InterPro"/>
</dbReference>
<dbReference type="CDD" id="cd06261">
    <property type="entry name" value="TM_PBP2"/>
    <property type="match status" value="1"/>
</dbReference>
<dbReference type="Gene3D" id="1.10.3720.10">
    <property type="entry name" value="MetI-like"/>
    <property type="match status" value="1"/>
</dbReference>
<organism evidence="10 12">
    <name type="scientific">Proteus penneri</name>
    <dbReference type="NCBI Taxonomy" id="102862"/>
    <lineage>
        <taxon>Bacteria</taxon>
        <taxon>Pseudomonadati</taxon>
        <taxon>Pseudomonadota</taxon>
        <taxon>Gammaproteobacteria</taxon>
        <taxon>Enterobacterales</taxon>
        <taxon>Morganellaceae</taxon>
        <taxon>Proteus</taxon>
    </lineage>
</organism>
<evidence type="ECO:0000313" key="13">
    <source>
        <dbReference type="Proteomes" id="UP000619976"/>
    </source>
</evidence>
<proteinExistence type="inferred from homology"/>
<feature type="transmembrane region" description="Helical" evidence="8">
    <location>
        <begin position="117"/>
        <end position="139"/>
    </location>
</feature>
<name>A0A0G4QAV7_9GAMM</name>
<evidence type="ECO:0000259" key="9">
    <source>
        <dbReference type="PROSITE" id="PS50928"/>
    </source>
</evidence>
<accession>A0A0G4QAV7</accession>
<keyword evidence="4" id="KW-0997">Cell inner membrane</keyword>
<keyword evidence="13" id="KW-1185">Reference proteome</keyword>
<dbReference type="RefSeq" id="WP_072064134.1">
    <property type="nucleotide sequence ID" value="NZ_CAXOKO010000003.1"/>
</dbReference>
<dbReference type="NCBIfam" id="TIGR01581">
    <property type="entry name" value="Mo_ABC_porter"/>
    <property type="match status" value="1"/>
</dbReference>
<feature type="transmembrane region" description="Helical" evidence="8">
    <location>
        <begin position="169"/>
        <end position="193"/>
    </location>
</feature>
<dbReference type="PANTHER" id="PTHR30183">
    <property type="entry name" value="MOLYBDENUM TRANSPORT SYSTEM PERMEASE PROTEIN MODB"/>
    <property type="match status" value="1"/>
</dbReference>
<evidence type="ECO:0000256" key="5">
    <source>
        <dbReference type="ARBA" id="ARBA00022692"/>
    </source>
</evidence>
<feature type="transmembrane region" description="Helical" evidence="8">
    <location>
        <begin position="83"/>
        <end position="105"/>
    </location>
</feature>
<dbReference type="PROSITE" id="PS50928">
    <property type="entry name" value="ABC_TM1"/>
    <property type="match status" value="1"/>
</dbReference>
<dbReference type="SUPFAM" id="SSF161098">
    <property type="entry name" value="MetI-like"/>
    <property type="match status" value="1"/>
</dbReference>
<evidence type="ECO:0000256" key="1">
    <source>
        <dbReference type="ARBA" id="ARBA00004429"/>
    </source>
</evidence>
<keyword evidence="3" id="KW-1003">Cell membrane</keyword>
<evidence type="ECO:0000313" key="10">
    <source>
        <dbReference type="EMBL" id="CRL63033.1"/>
    </source>
</evidence>
<comment type="subcellular location">
    <subcellularLocation>
        <location evidence="1">Cell inner membrane</location>
        <topology evidence="1">Multi-pass membrane protein</topology>
    </subcellularLocation>
    <subcellularLocation>
        <location evidence="8">Cell membrane</location>
        <topology evidence="8">Multi-pass membrane protein</topology>
    </subcellularLocation>
</comment>
<dbReference type="Proteomes" id="UP000619976">
    <property type="component" value="Unassembled WGS sequence"/>
</dbReference>
<keyword evidence="7 8" id="KW-0472">Membrane</keyword>
<evidence type="ECO:0000256" key="3">
    <source>
        <dbReference type="ARBA" id="ARBA00022475"/>
    </source>
</evidence>
<dbReference type="GO" id="GO:0005886">
    <property type="term" value="C:plasma membrane"/>
    <property type="evidence" value="ECO:0007669"/>
    <property type="project" value="UniProtKB-SubCell"/>
</dbReference>
<dbReference type="InterPro" id="IPR035906">
    <property type="entry name" value="MetI-like_sf"/>
</dbReference>
<feature type="transmembrane region" description="Helical" evidence="8">
    <location>
        <begin position="46"/>
        <end position="71"/>
    </location>
</feature>
<dbReference type="Proteomes" id="UP000183920">
    <property type="component" value="Unassembled WGS sequence"/>
</dbReference>
<dbReference type="AlphaFoldDB" id="A0A0G4QAV7"/>
<evidence type="ECO:0000256" key="6">
    <source>
        <dbReference type="ARBA" id="ARBA00022989"/>
    </source>
</evidence>
<dbReference type="PANTHER" id="PTHR30183:SF3">
    <property type="entry name" value="MOLYBDENUM TRANSPORT SYSTEM PERMEASE PROTEIN MODB"/>
    <property type="match status" value="1"/>
</dbReference>
<dbReference type="EMBL" id="JAEKCB010000001">
    <property type="protein sequence ID" value="MBJ2116754.1"/>
    <property type="molecule type" value="Genomic_DNA"/>
</dbReference>
<gene>
    <name evidence="10" type="primary">cysW_2</name>
    <name evidence="10" type="ORF">BN1804_02284</name>
    <name evidence="11" type="ORF">JFQ69_03585</name>
</gene>